<name>A0A139A8B8_GONPJ</name>
<gene>
    <name evidence="4" type="ORF">M427DRAFT_386958</name>
</gene>
<dbReference type="AlphaFoldDB" id="A0A139A8B8"/>
<dbReference type="InterPro" id="IPR002110">
    <property type="entry name" value="Ankyrin_rpt"/>
</dbReference>
<dbReference type="OrthoDB" id="2160770at2759"/>
<proteinExistence type="predicted"/>
<evidence type="ECO:0000313" key="4">
    <source>
        <dbReference type="EMBL" id="KXS12928.1"/>
    </source>
</evidence>
<dbReference type="Pfam" id="PF12796">
    <property type="entry name" value="Ank_2"/>
    <property type="match status" value="2"/>
</dbReference>
<organism evidence="4 5">
    <name type="scientific">Gonapodya prolifera (strain JEL478)</name>
    <name type="common">Monoblepharis prolifera</name>
    <dbReference type="NCBI Taxonomy" id="1344416"/>
    <lineage>
        <taxon>Eukaryota</taxon>
        <taxon>Fungi</taxon>
        <taxon>Fungi incertae sedis</taxon>
        <taxon>Chytridiomycota</taxon>
        <taxon>Chytridiomycota incertae sedis</taxon>
        <taxon>Monoblepharidomycetes</taxon>
        <taxon>Monoblepharidales</taxon>
        <taxon>Gonapodyaceae</taxon>
        <taxon>Gonapodya</taxon>
    </lineage>
</organism>
<dbReference type="InterPro" id="IPR036770">
    <property type="entry name" value="Ankyrin_rpt-contain_sf"/>
</dbReference>
<evidence type="ECO:0000256" key="3">
    <source>
        <dbReference type="PROSITE-ProRule" id="PRU00023"/>
    </source>
</evidence>
<evidence type="ECO:0000256" key="1">
    <source>
        <dbReference type="ARBA" id="ARBA00022737"/>
    </source>
</evidence>
<keyword evidence="2 3" id="KW-0040">ANK repeat</keyword>
<keyword evidence="5" id="KW-1185">Reference proteome</keyword>
<evidence type="ECO:0000313" key="5">
    <source>
        <dbReference type="Proteomes" id="UP000070544"/>
    </source>
</evidence>
<dbReference type="PROSITE" id="PS50297">
    <property type="entry name" value="ANK_REP_REGION"/>
    <property type="match status" value="1"/>
</dbReference>
<dbReference type="Gene3D" id="1.25.40.20">
    <property type="entry name" value="Ankyrin repeat-containing domain"/>
    <property type="match status" value="1"/>
</dbReference>
<dbReference type="EMBL" id="KQ965783">
    <property type="protein sequence ID" value="KXS12928.1"/>
    <property type="molecule type" value="Genomic_DNA"/>
</dbReference>
<accession>A0A139A8B8</accession>
<dbReference type="PANTHER" id="PTHR24126:SF14">
    <property type="entry name" value="ANK_REP_REGION DOMAIN-CONTAINING PROTEIN"/>
    <property type="match status" value="1"/>
</dbReference>
<dbReference type="PROSITE" id="PS50088">
    <property type="entry name" value="ANK_REPEAT"/>
    <property type="match status" value="1"/>
</dbReference>
<sequence length="515" mass="56982">MWKYVLADLQALDAQLLAGTFGTLWNNRGSRDGFMPKRNFCSELANGAGGLDSELNQSSPTYWAITTGNVSALRILIRNGLGGLSPVVLLTRMEKEKREEAFSKAGVTGGESVASDPAPAGDKFYRKLKLTWGPSKKAHDEDHEDDSGDDDFFSTWSPVKASPCHVAALQGRNSLLNYLLSDELDKDVDVFTSSYPDDPRSVAFRTRPQERELFIQVVLRGQAHPHYGDQTVAHYTAVGRNPDGLRAYMRWVSHTFGEDKARTYVNTRNRDGITPLHFAASRGYDEMVEALLEVGAECSEMDYARGWNAAHFASYHGKVGSLTQFISKLDKEKAIKLVCQPSRVFKHTPLMVATSQGHHRVVDLLTKFTSSATTNRDFMSRSALDLAVRGSYVDTVKRLLANGTLVQDSLSHEDVVGLTPFGAASHILRGKVRAGEFSELLPKKQPVPVEWPSRKPLRPVNDDDEEKIEIDAVEVYRVLTAIQPAASSRKPSELEEVHASMQASLPGVWNNSAFD</sequence>
<dbReference type="STRING" id="1344416.A0A139A8B8"/>
<reference evidence="4 5" key="1">
    <citation type="journal article" date="2015" name="Genome Biol. Evol.">
        <title>Phylogenomic analyses indicate that early fungi evolved digesting cell walls of algal ancestors of land plants.</title>
        <authorList>
            <person name="Chang Y."/>
            <person name="Wang S."/>
            <person name="Sekimoto S."/>
            <person name="Aerts A.L."/>
            <person name="Choi C."/>
            <person name="Clum A."/>
            <person name="LaButti K.M."/>
            <person name="Lindquist E.A."/>
            <person name="Yee Ngan C."/>
            <person name="Ohm R.A."/>
            <person name="Salamov A.A."/>
            <person name="Grigoriev I.V."/>
            <person name="Spatafora J.W."/>
            <person name="Berbee M.L."/>
        </authorList>
    </citation>
    <scope>NUCLEOTIDE SEQUENCE [LARGE SCALE GENOMIC DNA]</scope>
    <source>
        <strain evidence="4 5">JEL478</strain>
    </source>
</reference>
<dbReference type="Proteomes" id="UP000070544">
    <property type="component" value="Unassembled WGS sequence"/>
</dbReference>
<feature type="repeat" description="ANK" evidence="3">
    <location>
        <begin position="271"/>
        <end position="303"/>
    </location>
</feature>
<keyword evidence="1" id="KW-0677">Repeat</keyword>
<evidence type="ECO:0000256" key="2">
    <source>
        <dbReference type="ARBA" id="ARBA00023043"/>
    </source>
</evidence>
<dbReference type="PANTHER" id="PTHR24126">
    <property type="entry name" value="ANKYRIN REPEAT, PH AND SEC7 DOMAIN CONTAINING PROTEIN SECG-RELATED"/>
    <property type="match status" value="1"/>
</dbReference>
<protein>
    <submittedName>
        <fullName evidence="4">Ankyrin</fullName>
    </submittedName>
</protein>
<dbReference type="SUPFAM" id="SSF48403">
    <property type="entry name" value="Ankyrin repeat"/>
    <property type="match status" value="1"/>
</dbReference>
<dbReference type="SMART" id="SM00248">
    <property type="entry name" value="ANK"/>
    <property type="match status" value="6"/>
</dbReference>